<dbReference type="Gene3D" id="3.30.565.10">
    <property type="entry name" value="Histidine kinase-like ATPase, C-terminal domain"/>
    <property type="match status" value="1"/>
</dbReference>
<feature type="domain" description="PAC" evidence="10">
    <location>
        <begin position="222"/>
        <end position="274"/>
    </location>
</feature>
<keyword evidence="14" id="KW-1185">Reference proteome</keyword>
<dbReference type="EC" id="2.7.13.3" evidence="2"/>
<evidence type="ECO:0000313" key="11">
    <source>
        <dbReference type="EMBL" id="AYV49159.1"/>
    </source>
</evidence>
<dbReference type="InterPro" id="IPR003594">
    <property type="entry name" value="HATPase_dom"/>
</dbReference>
<dbReference type="SUPFAM" id="SSF55785">
    <property type="entry name" value="PYP-like sensor domain (PAS domain)"/>
    <property type="match status" value="2"/>
</dbReference>
<comment type="catalytic activity">
    <reaction evidence="1">
        <text>ATP + protein L-histidine = ADP + protein N-phospho-L-histidine.</text>
        <dbReference type="EC" id="2.7.13.3"/>
    </reaction>
</comment>
<evidence type="ECO:0000259" key="9">
    <source>
        <dbReference type="PROSITE" id="PS50110"/>
    </source>
</evidence>
<dbReference type="InterPro" id="IPR011006">
    <property type="entry name" value="CheY-like_superfamily"/>
</dbReference>
<feature type="modified residue" description="4-aspartylphosphate" evidence="6">
    <location>
        <position position="727"/>
    </location>
</feature>
<dbReference type="PROSITE" id="PS50109">
    <property type="entry name" value="HIS_KIN"/>
    <property type="match status" value="1"/>
</dbReference>
<evidence type="ECO:0000256" key="1">
    <source>
        <dbReference type="ARBA" id="ARBA00000085"/>
    </source>
</evidence>
<protein>
    <recommendedName>
        <fullName evidence="2">histidine kinase</fullName>
        <ecNumber evidence="2">2.7.13.3</ecNumber>
    </recommendedName>
</protein>
<dbReference type="PROSITE" id="PS50110">
    <property type="entry name" value="RESPONSE_REGULATORY"/>
    <property type="match status" value="1"/>
</dbReference>
<dbReference type="Pfam" id="PF08447">
    <property type="entry name" value="PAS_3"/>
    <property type="match status" value="2"/>
</dbReference>
<dbReference type="InterPro" id="IPR035965">
    <property type="entry name" value="PAS-like_dom_sf"/>
</dbReference>
<dbReference type="InterPro" id="IPR003661">
    <property type="entry name" value="HisK_dim/P_dom"/>
</dbReference>
<dbReference type="Gene3D" id="2.10.70.100">
    <property type="match status" value="1"/>
</dbReference>
<feature type="transmembrane region" description="Helical" evidence="7">
    <location>
        <begin position="66"/>
        <end position="98"/>
    </location>
</feature>
<dbReference type="EMBL" id="PJRQ01000024">
    <property type="protein sequence ID" value="PLR14804.1"/>
    <property type="molecule type" value="Genomic_DNA"/>
</dbReference>
<dbReference type="SUPFAM" id="SSF52172">
    <property type="entry name" value="CheY-like"/>
    <property type="match status" value="1"/>
</dbReference>
<dbReference type="CDD" id="cd00130">
    <property type="entry name" value="PAS"/>
    <property type="match status" value="2"/>
</dbReference>
<keyword evidence="7" id="KW-1133">Transmembrane helix</keyword>
<sequence>MNKNDPLAPTPAPRRAASALLSAWLIPEVPPPFWRAALAAVVATLAALAMRFALLGPDQTLGATQAFFPAMVLVTLYAGWRWGLVPVASGAALGWWLWAGRYADTLSEAQTASMVLYLVSATATTAVAHGLREAVVGLAEARRRQQDAETRLDVTQAAAGVGPWEWDVTTGALLLSPAARRNLRLPLEGPLAFEQVAAAVHPEDRGRVQAEIKRAIKSGPLYEVEYRLVDGPDGERWIHGLGRIERDASGRAVRVLGVNFEVTKRRQAEEGLRESEARFRALADSAPALMWITGLGGAREFVNAAYVDFAGADYRDALTLDWRTRIHPEDLPAILKAQIAGEASRRPFSLEARYRRPDGRWRWLKSFSQPRYGPGGSFAGFIGIAFDVTDAKDAEAKLTGMNEQLADKVDAAVAERDLAQAALSQAQKMEAIGQLTGGVAHDFNNLLTVVIGALDAVQRHPDDERRRDKMIDAAMTAARRGEKLTQHLLAFARRQPLNPEICRVDRLIAESEALLRRAVGEVLPLKLSLGSGTRTARIDAGQFEAALLNLVVNARDASPPGGTIVVESGPETLDKPRGELKPGAYLRVSVRDEGKGMDADTVARAFEPFFTTKASGKGTGLGLSQVYGFVRQSGGEVEIASKPGQGATVSMLLPASHEGAILQEAPVAPPAPRPGVEVLLAEDDVEVGDLVEAMLIELGHNVRRAGDADEALSVARAHPDLGLLVTDVMMPGDKSGVDLAAILSAERPELPILLSSGYTGQELAEARAAPWPLLRKPYALDALVRAIDQAFETRRPH</sequence>
<name>A0A2N5CT37_9CAUL</name>
<dbReference type="OrthoDB" id="7284568at2"/>
<keyword evidence="7" id="KW-0812">Transmembrane</keyword>
<dbReference type="SUPFAM" id="SSF47384">
    <property type="entry name" value="Homodimeric domain of signal transducing histidine kinase"/>
    <property type="match status" value="1"/>
</dbReference>
<dbReference type="InterPro" id="IPR001610">
    <property type="entry name" value="PAC"/>
</dbReference>
<evidence type="ECO:0000256" key="2">
    <source>
        <dbReference type="ARBA" id="ARBA00012438"/>
    </source>
</evidence>
<evidence type="ECO:0000256" key="7">
    <source>
        <dbReference type="SAM" id="Phobius"/>
    </source>
</evidence>
<keyword evidence="5 12" id="KW-0418">Kinase</keyword>
<evidence type="ECO:0000313" key="12">
    <source>
        <dbReference type="EMBL" id="PLR14804.1"/>
    </source>
</evidence>
<organism evidence="12 13">
    <name type="scientific">Caulobacter flavus</name>
    <dbReference type="NCBI Taxonomy" id="1679497"/>
    <lineage>
        <taxon>Bacteria</taxon>
        <taxon>Pseudomonadati</taxon>
        <taxon>Pseudomonadota</taxon>
        <taxon>Alphaproteobacteria</taxon>
        <taxon>Caulobacterales</taxon>
        <taxon>Caulobacteraceae</taxon>
        <taxon>Caulobacter</taxon>
    </lineage>
</organism>
<feature type="domain" description="Response regulatory" evidence="9">
    <location>
        <begin position="677"/>
        <end position="791"/>
    </location>
</feature>
<evidence type="ECO:0000313" key="14">
    <source>
        <dbReference type="Proteomes" id="UP000281192"/>
    </source>
</evidence>
<dbReference type="SMART" id="SM00086">
    <property type="entry name" value="PAC"/>
    <property type="match status" value="2"/>
</dbReference>
<dbReference type="SMART" id="SM00387">
    <property type="entry name" value="HATPase_c"/>
    <property type="match status" value="1"/>
</dbReference>
<dbReference type="InterPro" id="IPR036097">
    <property type="entry name" value="HisK_dim/P_sf"/>
</dbReference>
<evidence type="ECO:0000259" key="8">
    <source>
        <dbReference type="PROSITE" id="PS50109"/>
    </source>
</evidence>
<dbReference type="AlphaFoldDB" id="A0A2N5CT37"/>
<dbReference type="KEGG" id="cfh:C1707_24510"/>
<dbReference type="InterPro" id="IPR000700">
    <property type="entry name" value="PAS-assoc_C"/>
</dbReference>
<dbReference type="InterPro" id="IPR036890">
    <property type="entry name" value="HATPase_C_sf"/>
</dbReference>
<dbReference type="NCBIfam" id="TIGR00229">
    <property type="entry name" value="sensory_box"/>
    <property type="match status" value="1"/>
</dbReference>
<evidence type="ECO:0000313" key="13">
    <source>
        <dbReference type="Proteomes" id="UP000234483"/>
    </source>
</evidence>
<dbReference type="Gene3D" id="3.40.50.2300">
    <property type="match status" value="1"/>
</dbReference>
<dbReference type="SMART" id="SM00091">
    <property type="entry name" value="PAS"/>
    <property type="match status" value="2"/>
</dbReference>
<gene>
    <name evidence="11" type="ORF">C1707_24510</name>
    <name evidence="12" type="ORF">CFHF_12565</name>
</gene>
<dbReference type="Proteomes" id="UP000281192">
    <property type="component" value="Chromosome"/>
</dbReference>
<dbReference type="SMART" id="SM00448">
    <property type="entry name" value="REC"/>
    <property type="match status" value="1"/>
</dbReference>
<reference evidence="11 14" key="2">
    <citation type="submission" date="2018-01" db="EMBL/GenBank/DDBJ databases">
        <title>Complete genome sequence of Caulobacter flavus RHGG3.</title>
        <authorList>
            <person name="Yang E."/>
        </authorList>
    </citation>
    <scope>NUCLEOTIDE SEQUENCE [LARGE SCALE GENOMIC DNA]</scope>
    <source>
        <strain evidence="11 14">RHGG3</strain>
    </source>
</reference>
<evidence type="ECO:0000256" key="3">
    <source>
        <dbReference type="ARBA" id="ARBA00022553"/>
    </source>
</evidence>
<feature type="domain" description="PAC" evidence="10">
    <location>
        <begin position="348"/>
        <end position="400"/>
    </location>
</feature>
<keyword evidence="4" id="KW-0808">Transferase</keyword>
<dbReference type="EMBL" id="CP026100">
    <property type="protein sequence ID" value="AYV49159.1"/>
    <property type="molecule type" value="Genomic_DNA"/>
</dbReference>
<dbReference type="PROSITE" id="PS50113">
    <property type="entry name" value="PAC"/>
    <property type="match status" value="2"/>
</dbReference>
<dbReference type="InterPro" id="IPR005467">
    <property type="entry name" value="His_kinase_dom"/>
</dbReference>
<dbReference type="InterPro" id="IPR004358">
    <property type="entry name" value="Sig_transdc_His_kin-like_C"/>
</dbReference>
<dbReference type="PANTHER" id="PTHR43304">
    <property type="entry name" value="PHYTOCHROME-LIKE PROTEIN CPH1"/>
    <property type="match status" value="1"/>
</dbReference>
<keyword evidence="3 6" id="KW-0597">Phosphoprotein</keyword>
<reference evidence="12 13" key="1">
    <citation type="submission" date="2017-12" db="EMBL/GenBank/DDBJ databases">
        <title>The genome sequence of Caulobacter flavus CGMCC1 15093.</title>
        <authorList>
            <person name="Gao J."/>
            <person name="Mao X."/>
            <person name="Sun J."/>
        </authorList>
    </citation>
    <scope>NUCLEOTIDE SEQUENCE [LARGE SCALE GENOMIC DNA]</scope>
    <source>
        <strain evidence="12 13">CGMCC1 15093</strain>
    </source>
</reference>
<dbReference type="InterPro" id="IPR052162">
    <property type="entry name" value="Sensor_kinase/Photoreceptor"/>
</dbReference>
<dbReference type="GO" id="GO:0000155">
    <property type="term" value="F:phosphorelay sensor kinase activity"/>
    <property type="evidence" value="ECO:0007669"/>
    <property type="project" value="InterPro"/>
</dbReference>
<feature type="transmembrane region" description="Helical" evidence="7">
    <location>
        <begin position="33"/>
        <end position="54"/>
    </location>
</feature>
<proteinExistence type="predicted"/>
<dbReference type="Gene3D" id="1.10.287.130">
    <property type="match status" value="1"/>
</dbReference>
<dbReference type="Gene3D" id="3.30.450.20">
    <property type="entry name" value="PAS domain"/>
    <property type="match status" value="2"/>
</dbReference>
<dbReference type="Pfam" id="PF00072">
    <property type="entry name" value="Response_reg"/>
    <property type="match status" value="1"/>
</dbReference>
<evidence type="ECO:0000256" key="4">
    <source>
        <dbReference type="ARBA" id="ARBA00022679"/>
    </source>
</evidence>
<evidence type="ECO:0000256" key="6">
    <source>
        <dbReference type="PROSITE-ProRule" id="PRU00169"/>
    </source>
</evidence>
<dbReference type="PRINTS" id="PR00344">
    <property type="entry name" value="BCTRLSENSOR"/>
</dbReference>
<feature type="domain" description="Histidine kinase" evidence="8">
    <location>
        <begin position="438"/>
        <end position="657"/>
    </location>
</feature>
<dbReference type="InterPro" id="IPR001789">
    <property type="entry name" value="Sig_transdc_resp-reg_receiver"/>
</dbReference>
<dbReference type="Pfam" id="PF02518">
    <property type="entry name" value="HATPase_c"/>
    <property type="match status" value="1"/>
</dbReference>
<dbReference type="CDD" id="cd00082">
    <property type="entry name" value="HisKA"/>
    <property type="match status" value="1"/>
</dbReference>
<dbReference type="SUPFAM" id="SSF55874">
    <property type="entry name" value="ATPase domain of HSP90 chaperone/DNA topoisomerase II/histidine kinase"/>
    <property type="match status" value="1"/>
</dbReference>
<dbReference type="Proteomes" id="UP000234483">
    <property type="component" value="Unassembled WGS sequence"/>
</dbReference>
<dbReference type="Pfam" id="PF00512">
    <property type="entry name" value="HisKA"/>
    <property type="match status" value="1"/>
</dbReference>
<dbReference type="PANTHER" id="PTHR43304:SF1">
    <property type="entry name" value="PAC DOMAIN-CONTAINING PROTEIN"/>
    <property type="match status" value="1"/>
</dbReference>
<dbReference type="SMART" id="SM00388">
    <property type="entry name" value="HisKA"/>
    <property type="match status" value="1"/>
</dbReference>
<dbReference type="InterPro" id="IPR000014">
    <property type="entry name" value="PAS"/>
</dbReference>
<dbReference type="InterPro" id="IPR013655">
    <property type="entry name" value="PAS_fold_3"/>
</dbReference>
<evidence type="ECO:0000256" key="5">
    <source>
        <dbReference type="ARBA" id="ARBA00022777"/>
    </source>
</evidence>
<evidence type="ECO:0000259" key="10">
    <source>
        <dbReference type="PROSITE" id="PS50113"/>
    </source>
</evidence>
<accession>A0A2N5CT37</accession>
<keyword evidence="7" id="KW-0472">Membrane</keyword>